<evidence type="ECO:0000259" key="7">
    <source>
        <dbReference type="PROSITE" id="PS51462"/>
    </source>
</evidence>
<keyword evidence="3" id="KW-0479">Metal-binding</keyword>
<dbReference type="GO" id="GO:0046872">
    <property type="term" value="F:metal ion binding"/>
    <property type="evidence" value="ECO:0007669"/>
    <property type="project" value="UniProtKB-KW"/>
</dbReference>
<dbReference type="InterPro" id="IPR015797">
    <property type="entry name" value="NUDIX_hydrolase-like_dom_sf"/>
</dbReference>
<comment type="cofactor">
    <cofactor evidence="2">
        <name>Mg(2+)</name>
        <dbReference type="ChEBI" id="CHEBI:18420"/>
    </cofactor>
</comment>
<dbReference type="Gene3D" id="3.90.79.10">
    <property type="entry name" value="Nucleoside Triphosphate Pyrophosphohydrolase"/>
    <property type="match status" value="1"/>
</dbReference>
<evidence type="ECO:0000313" key="9">
    <source>
        <dbReference type="Proteomes" id="UP000838756"/>
    </source>
</evidence>
<dbReference type="CDD" id="cd03426">
    <property type="entry name" value="NUDIX_CoAse_Nudt7"/>
    <property type="match status" value="1"/>
</dbReference>
<evidence type="ECO:0000256" key="1">
    <source>
        <dbReference type="ARBA" id="ARBA00001936"/>
    </source>
</evidence>
<keyword evidence="4" id="KW-0378">Hydrolase</keyword>
<dbReference type="InterPro" id="IPR045121">
    <property type="entry name" value="CoAse"/>
</dbReference>
<dbReference type="OrthoDB" id="206213at2759"/>
<dbReference type="SUPFAM" id="SSF55811">
    <property type="entry name" value="Nudix"/>
    <property type="match status" value="1"/>
</dbReference>
<dbReference type="PANTHER" id="PTHR12992">
    <property type="entry name" value="NUDIX HYDROLASE"/>
    <property type="match status" value="1"/>
</dbReference>
<dbReference type="PROSITE" id="PS00893">
    <property type="entry name" value="NUDIX_BOX"/>
    <property type="match status" value="1"/>
</dbReference>
<evidence type="ECO:0000256" key="3">
    <source>
        <dbReference type="ARBA" id="ARBA00022723"/>
    </source>
</evidence>
<evidence type="ECO:0000256" key="4">
    <source>
        <dbReference type="ARBA" id="ARBA00022801"/>
    </source>
</evidence>
<evidence type="ECO:0000256" key="2">
    <source>
        <dbReference type="ARBA" id="ARBA00001946"/>
    </source>
</evidence>
<dbReference type="InterPro" id="IPR000086">
    <property type="entry name" value="NUDIX_hydrolase_dom"/>
</dbReference>
<dbReference type="Pfam" id="PF00293">
    <property type="entry name" value="NUDIX"/>
    <property type="match status" value="1"/>
</dbReference>
<proteinExistence type="predicted"/>
<keyword evidence="6" id="KW-0464">Manganese</keyword>
<keyword evidence="9" id="KW-1185">Reference proteome</keyword>
<dbReference type="PROSITE" id="PS51462">
    <property type="entry name" value="NUDIX"/>
    <property type="match status" value="1"/>
</dbReference>
<name>A0A8S4S6G9_9NEOP</name>
<organism evidence="8 9">
    <name type="scientific">Pararge aegeria aegeria</name>
    <dbReference type="NCBI Taxonomy" id="348720"/>
    <lineage>
        <taxon>Eukaryota</taxon>
        <taxon>Metazoa</taxon>
        <taxon>Ecdysozoa</taxon>
        <taxon>Arthropoda</taxon>
        <taxon>Hexapoda</taxon>
        <taxon>Insecta</taxon>
        <taxon>Pterygota</taxon>
        <taxon>Neoptera</taxon>
        <taxon>Endopterygota</taxon>
        <taxon>Lepidoptera</taxon>
        <taxon>Glossata</taxon>
        <taxon>Ditrysia</taxon>
        <taxon>Papilionoidea</taxon>
        <taxon>Nymphalidae</taxon>
        <taxon>Satyrinae</taxon>
        <taxon>Satyrini</taxon>
        <taxon>Parargina</taxon>
        <taxon>Pararge</taxon>
    </lineage>
</organism>
<dbReference type="AlphaFoldDB" id="A0A8S4S6G9"/>
<dbReference type="Proteomes" id="UP000838756">
    <property type="component" value="Unassembled WGS sequence"/>
</dbReference>
<dbReference type="PANTHER" id="PTHR12992:SF11">
    <property type="entry name" value="MITOCHONDRIAL COENZYME A DIPHOSPHATASE NUDT8"/>
    <property type="match status" value="1"/>
</dbReference>
<dbReference type="EMBL" id="CAKXAJ010025929">
    <property type="protein sequence ID" value="CAH2246272.1"/>
    <property type="molecule type" value="Genomic_DNA"/>
</dbReference>
<sequence length="215" mass="24221">MNLSSFGLQNIIASRERCMANLKKFRAPLLNKTGKPRPATAAVLIPLCNVNDRTSILYTVRATNLRSDSGHVSFPGGKTDGCESPIDTALRETKEEIGLSPKRIDVWGCEMAVPGRKNKIIISPVIGFIPDLQESDLCVNRNEVSEVFAATLDMLCDSQNHFYTQFKNGYILPVYVVEEFKIWGVTAYMTHIFLSCLLSKDVYRNDWMRKKIVIK</sequence>
<feature type="domain" description="Nudix hydrolase" evidence="7">
    <location>
        <begin position="38"/>
        <end position="176"/>
    </location>
</feature>
<evidence type="ECO:0000313" key="8">
    <source>
        <dbReference type="EMBL" id="CAH2246272.1"/>
    </source>
</evidence>
<evidence type="ECO:0000256" key="6">
    <source>
        <dbReference type="ARBA" id="ARBA00023211"/>
    </source>
</evidence>
<keyword evidence="5" id="KW-0460">Magnesium</keyword>
<comment type="caution">
    <text evidence="8">The sequence shown here is derived from an EMBL/GenBank/DDBJ whole genome shotgun (WGS) entry which is preliminary data.</text>
</comment>
<evidence type="ECO:0000256" key="5">
    <source>
        <dbReference type="ARBA" id="ARBA00022842"/>
    </source>
</evidence>
<accession>A0A8S4S6G9</accession>
<gene>
    <name evidence="8" type="primary">jg3716</name>
    <name evidence="8" type="ORF">PAEG_LOCUS21344</name>
</gene>
<comment type="cofactor">
    <cofactor evidence="1">
        <name>Mn(2+)</name>
        <dbReference type="ChEBI" id="CHEBI:29035"/>
    </cofactor>
</comment>
<protein>
    <submittedName>
        <fullName evidence="8">Jg3716 protein</fullName>
    </submittedName>
</protein>
<dbReference type="InterPro" id="IPR020084">
    <property type="entry name" value="NUDIX_hydrolase_CS"/>
</dbReference>
<reference evidence="8" key="1">
    <citation type="submission" date="2022-03" db="EMBL/GenBank/DDBJ databases">
        <authorList>
            <person name="Lindestad O."/>
        </authorList>
    </citation>
    <scope>NUCLEOTIDE SEQUENCE</scope>
</reference>
<dbReference type="GO" id="GO:0010945">
    <property type="term" value="F:coenzyme A diphosphatase activity"/>
    <property type="evidence" value="ECO:0007669"/>
    <property type="project" value="InterPro"/>
</dbReference>